<evidence type="ECO:0000313" key="2">
    <source>
        <dbReference type="Proteomes" id="UP000249910"/>
    </source>
</evidence>
<sequence length="65" mass="7680">MKQLLLIILILTTLFCYGTTREYTYHRDRNIMEVSFLSKPYASFVCARRKNIEDRVATAGKLSYR</sequence>
<reference evidence="1 2" key="1">
    <citation type="submission" date="2017-06" db="EMBL/GenBank/DDBJ databases">
        <title>Complete genome of Francisella halioticida.</title>
        <authorList>
            <person name="Sjodin A."/>
        </authorList>
    </citation>
    <scope>NUCLEOTIDE SEQUENCE [LARGE SCALE GENOMIC DNA]</scope>
    <source>
        <strain evidence="1 2">DSM 23729</strain>
    </source>
</reference>
<proteinExistence type="predicted"/>
<keyword evidence="2" id="KW-1185">Reference proteome</keyword>
<evidence type="ECO:0000313" key="1">
    <source>
        <dbReference type="EMBL" id="ASG67503.1"/>
    </source>
</evidence>
<dbReference type="RefSeq" id="WP_088772040.1">
    <property type="nucleotide sequence ID" value="NZ_AP023082.1"/>
</dbReference>
<gene>
    <name evidence="1" type="ORF">CDV26_03055</name>
</gene>
<accession>A0ABN5AZ56</accession>
<dbReference type="Proteomes" id="UP000249910">
    <property type="component" value="Chromosome"/>
</dbReference>
<protein>
    <submittedName>
        <fullName evidence="1">Uncharacterized protein</fullName>
    </submittedName>
</protein>
<dbReference type="EMBL" id="CP022132">
    <property type="protein sequence ID" value="ASG67503.1"/>
    <property type="molecule type" value="Genomic_DNA"/>
</dbReference>
<organism evidence="1 2">
    <name type="scientific">Francisella halioticida</name>
    <dbReference type="NCBI Taxonomy" id="549298"/>
    <lineage>
        <taxon>Bacteria</taxon>
        <taxon>Pseudomonadati</taxon>
        <taxon>Pseudomonadota</taxon>
        <taxon>Gammaproteobacteria</taxon>
        <taxon>Thiotrichales</taxon>
        <taxon>Francisellaceae</taxon>
        <taxon>Francisella</taxon>
    </lineage>
</organism>
<name>A0ABN5AZ56_9GAMM</name>